<dbReference type="PANTHER" id="PTHR43791:SF21">
    <property type="entry name" value="MAJOR FACILITATOR SUPERFAMILY (MFS) PROFILE DOMAIN-CONTAINING PROTEIN"/>
    <property type="match status" value="1"/>
</dbReference>
<dbReference type="PROSITE" id="PS50850">
    <property type="entry name" value="MFS"/>
    <property type="match status" value="1"/>
</dbReference>
<feature type="transmembrane region" description="Helical" evidence="7">
    <location>
        <begin position="101"/>
        <end position="119"/>
    </location>
</feature>
<feature type="transmembrane region" description="Helical" evidence="7">
    <location>
        <begin position="438"/>
        <end position="462"/>
    </location>
</feature>
<accession>A0A6A6UAB6</accession>
<dbReference type="AlphaFoldDB" id="A0A6A6UAB6"/>
<keyword evidence="5 7" id="KW-0472">Membrane</keyword>
<keyword evidence="4 7" id="KW-1133">Transmembrane helix</keyword>
<feature type="compositionally biased region" description="Polar residues" evidence="6">
    <location>
        <begin position="20"/>
        <end position="29"/>
    </location>
</feature>
<reference evidence="9" key="1">
    <citation type="journal article" date="2020" name="Stud. Mycol.">
        <title>101 Dothideomycetes genomes: a test case for predicting lifestyles and emergence of pathogens.</title>
        <authorList>
            <person name="Haridas S."/>
            <person name="Albert R."/>
            <person name="Binder M."/>
            <person name="Bloem J."/>
            <person name="Labutti K."/>
            <person name="Salamov A."/>
            <person name="Andreopoulos B."/>
            <person name="Baker S."/>
            <person name="Barry K."/>
            <person name="Bills G."/>
            <person name="Bluhm B."/>
            <person name="Cannon C."/>
            <person name="Castanera R."/>
            <person name="Culley D."/>
            <person name="Daum C."/>
            <person name="Ezra D."/>
            <person name="Gonzalez J."/>
            <person name="Henrissat B."/>
            <person name="Kuo A."/>
            <person name="Liang C."/>
            <person name="Lipzen A."/>
            <person name="Lutzoni F."/>
            <person name="Magnuson J."/>
            <person name="Mondo S."/>
            <person name="Nolan M."/>
            <person name="Ohm R."/>
            <person name="Pangilinan J."/>
            <person name="Park H.-J."/>
            <person name="Ramirez L."/>
            <person name="Alfaro M."/>
            <person name="Sun H."/>
            <person name="Tritt A."/>
            <person name="Yoshinaga Y."/>
            <person name="Zwiers L.-H."/>
            <person name="Turgeon B."/>
            <person name="Goodwin S."/>
            <person name="Spatafora J."/>
            <person name="Crous P."/>
            <person name="Grigoriev I."/>
        </authorList>
    </citation>
    <scope>NUCLEOTIDE SEQUENCE</scope>
    <source>
        <strain evidence="9">CBS 115976</strain>
    </source>
</reference>
<dbReference type="OrthoDB" id="2985014at2759"/>
<proteinExistence type="predicted"/>
<feature type="transmembrane region" description="Helical" evidence="7">
    <location>
        <begin position="235"/>
        <end position="253"/>
    </location>
</feature>
<gene>
    <name evidence="9" type="ORF">BT63DRAFT_425708</name>
</gene>
<evidence type="ECO:0000313" key="10">
    <source>
        <dbReference type="Proteomes" id="UP000799302"/>
    </source>
</evidence>
<dbReference type="InterPro" id="IPR011701">
    <property type="entry name" value="MFS"/>
</dbReference>
<feature type="region of interest" description="Disordered" evidence="6">
    <location>
        <begin position="280"/>
        <end position="309"/>
    </location>
</feature>
<feature type="transmembrane region" description="Helical" evidence="7">
    <location>
        <begin position="385"/>
        <end position="402"/>
    </location>
</feature>
<feature type="region of interest" description="Disordered" evidence="6">
    <location>
        <begin position="1"/>
        <end position="50"/>
    </location>
</feature>
<feature type="transmembrane region" description="Helical" evidence="7">
    <location>
        <begin position="474"/>
        <end position="493"/>
    </location>
</feature>
<feature type="transmembrane region" description="Helical" evidence="7">
    <location>
        <begin position="191"/>
        <end position="215"/>
    </location>
</feature>
<dbReference type="Gene3D" id="1.20.1250.20">
    <property type="entry name" value="MFS general substrate transporter like domains"/>
    <property type="match status" value="2"/>
</dbReference>
<name>A0A6A6UAB6_9PEZI</name>
<feature type="transmembrane region" description="Helical" evidence="7">
    <location>
        <begin position="155"/>
        <end position="179"/>
    </location>
</feature>
<evidence type="ECO:0000256" key="1">
    <source>
        <dbReference type="ARBA" id="ARBA00004141"/>
    </source>
</evidence>
<feature type="transmembrane region" description="Helical" evidence="7">
    <location>
        <begin position="63"/>
        <end position="81"/>
    </location>
</feature>
<evidence type="ECO:0000256" key="2">
    <source>
        <dbReference type="ARBA" id="ARBA00022448"/>
    </source>
</evidence>
<dbReference type="GO" id="GO:0022857">
    <property type="term" value="F:transmembrane transporter activity"/>
    <property type="evidence" value="ECO:0007669"/>
    <property type="project" value="InterPro"/>
</dbReference>
<evidence type="ECO:0000313" key="9">
    <source>
        <dbReference type="EMBL" id="KAF2668387.1"/>
    </source>
</evidence>
<dbReference type="EMBL" id="MU004236">
    <property type="protein sequence ID" value="KAF2668387.1"/>
    <property type="molecule type" value="Genomic_DNA"/>
</dbReference>
<evidence type="ECO:0000256" key="7">
    <source>
        <dbReference type="SAM" id="Phobius"/>
    </source>
</evidence>
<dbReference type="InterPro" id="IPR020846">
    <property type="entry name" value="MFS_dom"/>
</dbReference>
<evidence type="ECO:0000256" key="4">
    <source>
        <dbReference type="ARBA" id="ARBA00022989"/>
    </source>
</evidence>
<evidence type="ECO:0000256" key="5">
    <source>
        <dbReference type="ARBA" id="ARBA00023136"/>
    </source>
</evidence>
<dbReference type="PANTHER" id="PTHR43791">
    <property type="entry name" value="PERMEASE-RELATED"/>
    <property type="match status" value="1"/>
</dbReference>
<feature type="transmembrane region" description="Helical" evidence="7">
    <location>
        <begin position="348"/>
        <end position="373"/>
    </location>
</feature>
<keyword evidence="10" id="KW-1185">Reference proteome</keyword>
<feature type="transmembrane region" description="Helical" evidence="7">
    <location>
        <begin position="414"/>
        <end position="432"/>
    </location>
</feature>
<feature type="compositionally biased region" description="Acidic residues" evidence="6">
    <location>
        <begin position="295"/>
        <end position="305"/>
    </location>
</feature>
<evidence type="ECO:0000259" key="8">
    <source>
        <dbReference type="PROSITE" id="PS50850"/>
    </source>
</evidence>
<feature type="domain" description="Major facilitator superfamily (MFS) profile" evidence="8">
    <location>
        <begin position="64"/>
        <end position="527"/>
    </location>
</feature>
<dbReference type="GO" id="GO:0016020">
    <property type="term" value="C:membrane"/>
    <property type="evidence" value="ECO:0007669"/>
    <property type="project" value="UniProtKB-SubCell"/>
</dbReference>
<dbReference type="Proteomes" id="UP000799302">
    <property type="component" value="Unassembled WGS sequence"/>
</dbReference>
<keyword evidence="2" id="KW-0813">Transport</keyword>
<sequence length="601" mass="66882">MPSRDSPAAGLQLHRLPSHGDSNTTNGLESTEMDRIYQDPPLKRDDRDNDELDRRTVRKLDRVLLPFLALLFLFNSLDRSNIGNAETADFTKDIGLEPEDLNTAVAIFFVFFVALQPLGAALGRKYGMARYVPFCMTIWGVCTAMHVWVRAKWQLIALRIIIGSLEAGFYPTTVSYLSLFYTEHEFGRRLALFYGQYAMAGALGGILSYAVFAYFPISSGGSPNEDGLRPWQVLFLLEGGVTICLAITGFFWLPHNAKTAWFLKADERVWAEERIQKDRAKKTLAQSTNPAHAQEDEEDGPGPELDETRNLLGEQSGQGIAKSSKRLPTDDRGLSRQDIVEALLDWKLWYLLFCNILSAIPVTAFGIFLPLVLKSLSDSPAHTNLLTAPPFLIGAVVLYAFTHWSDISRRRIQPILWSLGLLLVGLVGVVLLPSSASILRYLALCVLLSGTFVASPLTIAWFAGNMPETGKRSVVLGINGWGNLAGVFASLIFQPRFGPTYATPFFITLALVAVAFIGYAYFGRMLLEVNNARKAQVGEWSHSEIEDEVKYGRGPIPDARARWVITLARRVVGEAHARRLTDFLHLEGRRGDDKMTFQYGL</sequence>
<organism evidence="9 10">
    <name type="scientific">Microthyrium microscopicum</name>
    <dbReference type="NCBI Taxonomy" id="703497"/>
    <lineage>
        <taxon>Eukaryota</taxon>
        <taxon>Fungi</taxon>
        <taxon>Dikarya</taxon>
        <taxon>Ascomycota</taxon>
        <taxon>Pezizomycotina</taxon>
        <taxon>Dothideomycetes</taxon>
        <taxon>Dothideomycetes incertae sedis</taxon>
        <taxon>Microthyriales</taxon>
        <taxon>Microthyriaceae</taxon>
        <taxon>Microthyrium</taxon>
    </lineage>
</organism>
<evidence type="ECO:0000256" key="6">
    <source>
        <dbReference type="SAM" id="MobiDB-lite"/>
    </source>
</evidence>
<feature type="transmembrane region" description="Helical" evidence="7">
    <location>
        <begin position="131"/>
        <end position="149"/>
    </location>
</feature>
<dbReference type="InterPro" id="IPR036259">
    <property type="entry name" value="MFS_trans_sf"/>
</dbReference>
<dbReference type="SUPFAM" id="SSF103473">
    <property type="entry name" value="MFS general substrate transporter"/>
    <property type="match status" value="1"/>
</dbReference>
<feature type="compositionally biased region" description="Basic and acidic residues" evidence="6">
    <location>
        <begin position="32"/>
        <end position="50"/>
    </location>
</feature>
<feature type="transmembrane region" description="Helical" evidence="7">
    <location>
        <begin position="505"/>
        <end position="527"/>
    </location>
</feature>
<dbReference type="Pfam" id="PF07690">
    <property type="entry name" value="MFS_1"/>
    <property type="match status" value="2"/>
</dbReference>
<evidence type="ECO:0000256" key="3">
    <source>
        <dbReference type="ARBA" id="ARBA00022692"/>
    </source>
</evidence>
<comment type="subcellular location">
    <subcellularLocation>
        <location evidence="1">Membrane</location>
        <topology evidence="1">Multi-pass membrane protein</topology>
    </subcellularLocation>
</comment>
<keyword evidence="3 7" id="KW-0812">Transmembrane</keyword>
<protein>
    <submittedName>
        <fullName evidence="9">MFS general substrate transporter</fullName>
    </submittedName>
</protein>